<feature type="domain" description="4Fe-4S ferredoxin-type" evidence="10">
    <location>
        <begin position="408"/>
        <end position="437"/>
    </location>
</feature>
<dbReference type="InterPro" id="IPR017896">
    <property type="entry name" value="4Fe4S_Fe-S-bd"/>
</dbReference>
<dbReference type="Proteomes" id="UP001169719">
    <property type="component" value="Unassembled WGS sequence"/>
</dbReference>
<evidence type="ECO:0000256" key="2">
    <source>
        <dbReference type="ARBA" id="ARBA00022485"/>
    </source>
</evidence>
<proteinExistence type="inferred from homology"/>
<dbReference type="NCBIfam" id="TIGR01945">
    <property type="entry name" value="rnfC"/>
    <property type="match status" value="1"/>
</dbReference>
<feature type="binding site" evidence="8">
    <location>
        <position position="423"/>
    </location>
    <ligand>
        <name>[4Fe-4S] cluster</name>
        <dbReference type="ChEBI" id="CHEBI:49883"/>
        <label>2</label>
    </ligand>
</feature>
<dbReference type="Pfam" id="PF10531">
    <property type="entry name" value="SLBB"/>
    <property type="match status" value="1"/>
</dbReference>
<evidence type="ECO:0000313" key="12">
    <source>
        <dbReference type="Proteomes" id="UP001169719"/>
    </source>
</evidence>
<dbReference type="InterPro" id="IPR010208">
    <property type="entry name" value="Ion_transpt_RnfC/RsxC"/>
</dbReference>
<sequence>MASASTVKTWIGRPFSGGVHPEDFKSLTNKQVAKIPYFQPDKVYLPLLLSNGILLKPLVNVGQEVKKGQLLAIGISNSQPPLHSPVNGIVETIAPYIAHHPSKARLDTIHIKCFKDQTWSSKFKSRSVVGLSSSEVIQYIQEAGIVGLGGAGFPTSMKAHFAKQANVDTLVINGGECEPYITCDDLVMRLHCNEVIAGIRLLMVATGAKRAIVGIENNKLESYELMRSAASDDDNIAIELVPTLYPMGSERHLIKTLTGKTVPTGKLSTDIGIVVNNIATARAVYHAVRYSRPLVTRVITVSGLGIESPRNVEIPLGTRVKDLIGYCGGLKMDCERLIFGGPMMGQVISDLDIPITKTVNALLALTSEEIGSDEQQDCIRCGQCVRACPMGLMPFKMRAASESSDYDLVERLGINQCLSCGACSYICPSRVPLVQFFQHAKGILTQRRMSSMRQEKAKKLAEMKTIRLAKEAEAKKAAKAAKKRKRSRRTNSKPMVEVDV</sequence>
<evidence type="ECO:0000313" key="11">
    <source>
        <dbReference type="EMBL" id="MDN2481220.1"/>
    </source>
</evidence>
<keyword evidence="8" id="KW-0997">Cell inner membrane</keyword>
<dbReference type="SUPFAM" id="SSF46548">
    <property type="entry name" value="alpha-helical ferredoxin"/>
    <property type="match status" value="1"/>
</dbReference>
<evidence type="ECO:0000256" key="1">
    <source>
        <dbReference type="ARBA" id="ARBA00022448"/>
    </source>
</evidence>
<dbReference type="InterPro" id="IPR017900">
    <property type="entry name" value="4Fe4S_Fe_S_CS"/>
</dbReference>
<feature type="binding site" evidence="8">
    <location>
        <position position="427"/>
    </location>
    <ligand>
        <name>[4Fe-4S] cluster</name>
        <dbReference type="ChEBI" id="CHEBI:49883"/>
        <label>1</label>
    </ligand>
</feature>
<dbReference type="EC" id="7.-.-.-" evidence="8"/>
<organism evidence="11 12">
    <name type="scientific">Vibrio agarivorans</name>
    <dbReference type="NCBI Taxonomy" id="153622"/>
    <lineage>
        <taxon>Bacteria</taxon>
        <taxon>Pseudomonadati</taxon>
        <taxon>Pseudomonadota</taxon>
        <taxon>Gammaproteobacteria</taxon>
        <taxon>Vibrionales</taxon>
        <taxon>Vibrionaceae</taxon>
        <taxon>Vibrio</taxon>
    </lineage>
</organism>
<keyword evidence="5 8" id="KW-0249">Electron transport</keyword>
<name>A0ABT7XZQ8_9VIBR</name>
<feature type="binding site" evidence="8">
    <location>
        <position position="417"/>
    </location>
    <ligand>
        <name>[4Fe-4S] cluster</name>
        <dbReference type="ChEBI" id="CHEBI:49883"/>
        <label>2</label>
    </ligand>
</feature>
<dbReference type="InterPro" id="IPR019554">
    <property type="entry name" value="Soluble_ligand-bd"/>
</dbReference>
<dbReference type="RefSeq" id="WP_289961354.1">
    <property type="nucleotide sequence ID" value="NZ_JAUEOZ010000001.1"/>
</dbReference>
<keyword evidence="2 8" id="KW-0004">4Fe-4S</keyword>
<reference evidence="11" key="1">
    <citation type="submission" date="2024-05" db="EMBL/GenBank/DDBJ databases">
        <title>Genome Sequences of Four Agar- Degrading Marine Bacteria.</title>
        <authorList>
            <person name="Phillips E.K."/>
            <person name="Shaffer J.C."/>
            <person name="Henson M.W."/>
            <person name="Temperton B."/>
            <person name="Thrash C.J."/>
            <person name="Martin M.O."/>
        </authorList>
    </citation>
    <scope>NUCLEOTIDE SEQUENCE</scope>
    <source>
        <strain evidence="11">EKP203</strain>
    </source>
</reference>
<evidence type="ECO:0000256" key="5">
    <source>
        <dbReference type="ARBA" id="ARBA00022982"/>
    </source>
</evidence>
<comment type="subcellular location">
    <subcellularLocation>
        <location evidence="8">Cell inner membrane</location>
        <topology evidence="8">Peripheral membrane protein</topology>
    </subcellularLocation>
</comment>
<evidence type="ECO:0000259" key="10">
    <source>
        <dbReference type="PROSITE" id="PS51379"/>
    </source>
</evidence>
<evidence type="ECO:0000256" key="3">
    <source>
        <dbReference type="ARBA" id="ARBA00022723"/>
    </source>
</evidence>
<feature type="domain" description="4Fe-4S ferredoxin-type" evidence="10">
    <location>
        <begin position="368"/>
        <end position="398"/>
    </location>
</feature>
<dbReference type="PANTHER" id="PTHR43034:SF2">
    <property type="entry name" value="ION-TRANSLOCATING OXIDOREDUCTASE COMPLEX SUBUNIT C"/>
    <property type="match status" value="1"/>
</dbReference>
<evidence type="ECO:0000256" key="8">
    <source>
        <dbReference type="HAMAP-Rule" id="MF_00461"/>
    </source>
</evidence>
<keyword evidence="6 8" id="KW-0408">Iron</keyword>
<keyword evidence="12" id="KW-1185">Reference proteome</keyword>
<gene>
    <name evidence="11" type="primary">rsxC</name>
    <name evidence="8" type="synonym">rnfC</name>
    <name evidence="11" type="ORF">QWJ08_07410</name>
</gene>
<dbReference type="InterPro" id="IPR011538">
    <property type="entry name" value="Nuo51_FMN-bd"/>
</dbReference>
<dbReference type="PROSITE" id="PS00198">
    <property type="entry name" value="4FE4S_FER_1"/>
    <property type="match status" value="2"/>
</dbReference>
<feature type="binding site" evidence="8">
    <location>
        <position position="384"/>
    </location>
    <ligand>
        <name>[4Fe-4S] cluster</name>
        <dbReference type="ChEBI" id="CHEBI:49883"/>
        <label>1</label>
    </ligand>
</feature>
<feature type="binding site" evidence="8">
    <location>
        <position position="378"/>
    </location>
    <ligand>
        <name>[4Fe-4S] cluster</name>
        <dbReference type="ChEBI" id="CHEBI:49883"/>
        <label>1</label>
    </ligand>
</feature>
<keyword evidence="3 8" id="KW-0479">Metal-binding</keyword>
<dbReference type="Gene3D" id="3.40.50.11540">
    <property type="entry name" value="NADH-ubiquinone oxidoreductase 51kDa subunit"/>
    <property type="match status" value="1"/>
</dbReference>
<dbReference type="EMBL" id="JAUEOZ010000001">
    <property type="protein sequence ID" value="MDN2481220.1"/>
    <property type="molecule type" value="Genomic_DNA"/>
</dbReference>
<keyword evidence="1 8" id="KW-0813">Transport</keyword>
<dbReference type="Pfam" id="PF13375">
    <property type="entry name" value="RnfC_N"/>
    <property type="match status" value="1"/>
</dbReference>
<keyword evidence="4 8" id="KW-0677">Repeat</keyword>
<feature type="region of interest" description="Disordered" evidence="9">
    <location>
        <begin position="474"/>
        <end position="500"/>
    </location>
</feature>
<dbReference type="InterPro" id="IPR037225">
    <property type="entry name" value="Nuo51_FMN-bd_sf"/>
</dbReference>
<dbReference type="Pfam" id="PF01512">
    <property type="entry name" value="Complex1_51K"/>
    <property type="match status" value="1"/>
</dbReference>
<dbReference type="Gene3D" id="3.10.20.600">
    <property type="match status" value="1"/>
</dbReference>
<keyword evidence="8" id="KW-1278">Translocase</keyword>
<protein>
    <recommendedName>
        <fullName evidence="8">Ion-translocating oxidoreductase complex subunit C</fullName>
        <ecNumber evidence="8">7.-.-.-</ecNumber>
    </recommendedName>
    <alternativeName>
        <fullName evidence="8">Rnf electron transport complex subunit C</fullName>
    </alternativeName>
</protein>
<feature type="binding site" evidence="8">
    <location>
        <position position="420"/>
    </location>
    <ligand>
        <name>[4Fe-4S] cluster</name>
        <dbReference type="ChEBI" id="CHEBI:49883"/>
        <label>2</label>
    </ligand>
</feature>
<dbReference type="Gene3D" id="3.30.70.20">
    <property type="match status" value="1"/>
</dbReference>
<keyword evidence="8" id="KW-1003">Cell membrane</keyword>
<dbReference type="PANTHER" id="PTHR43034">
    <property type="entry name" value="ION-TRANSLOCATING OXIDOREDUCTASE COMPLEX SUBUNIT C"/>
    <property type="match status" value="1"/>
</dbReference>
<comment type="function">
    <text evidence="8">Part of a membrane-bound complex that couples electron transfer with translocation of ions across the membrane.</text>
</comment>
<dbReference type="PROSITE" id="PS51379">
    <property type="entry name" value="4FE4S_FER_2"/>
    <property type="match status" value="2"/>
</dbReference>
<dbReference type="NCBIfam" id="NF003454">
    <property type="entry name" value="PRK05035.1"/>
    <property type="match status" value="1"/>
</dbReference>
<evidence type="ECO:0000256" key="7">
    <source>
        <dbReference type="ARBA" id="ARBA00023014"/>
    </source>
</evidence>
<dbReference type="SUPFAM" id="SSF142019">
    <property type="entry name" value="Nqo1 FMN-binding domain-like"/>
    <property type="match status" value="1"/>
</dbReference>
<accession>A0ABT7XZQ8</accession>
<comment type="caution">
    <text evidence="11">The sequence shown here is derived from an EMBL/GenBank/DDBJ whole genome shotgun (WGS) entry which is preliminary data.</text>
</comment>
<dbReference type="HAMAP" id="MF_00461">
    <property type="entry name" value="RsxC_RnfC"/>
    <property type="match status" value="1"/>
</dbReference>
<feature type="compositionally biased region" description="Basic residues" evidence="9">
    <location>
        <begin position="477"/>
        <end position="491"/>
    </location>
</feature>
<evidence type="ECO:0000256" key="4">
    <source>
        <dbReference type="ARBA" id="ARBA00022737"/>
    </source>
</evidence>
<feature type="binding site" evidence="8">
    <location>
        <position position="388"/>
    </location>
    <ligand>
        <name>[4Fe-4S] cluster</name>
        <dbReference type="ChEBI" id="CHEBI:49883"/>
        <label>2</label>
    </ligand>
</feature>
<keyword evidence="7 8" id="KW-0411">Iron-sulfur</keyword>
<evidence type="ECO:0000256" key="9">
    <source>
        <dbReference type="SAM" id="MobiDB-lite"/>
    </source>
</evidence>
<dbReference type="Pfam" id="PF12838">
    <property type="entry name" value="Fer4_7"/>
    <property type="match status" value="1"/>
</dbReference>
<keyword evidence="8" id="KW-0472">Membrane</keyword>
<dbReference type="InterPro" id="IPR026902">
    <property type="entry name" value="RnfC_N"/>
</dbReference>
<comment type="subunit">
    <text evidence="8">The complex is composed of six subunits: RnfA, RnfB, RnfC, RnfD, RnfE and RnfG.</text>
</comment>
<comment type="cofactor">
    <cofactor evidence="8">
        <name>[4Fe-4S] cluster</name>
        <dbReference type="ChEBI" id="CHEBI:49883"/>
    </cofactor>
    <text evidence="8">Binds 2 [4Fe-4S] clusters per subunit.</text>
</comment>
<comment type="similarity">
    <text evidence="8">Belongs to the 4Fe4S bacterial-type ferredoxin family. RnfC subfamily.</text>
</comment>
<evidence type="ECO:0000256" key="6">
    <source>
        <dbReference type="ARBA" id="ARBA00023004"/>
    </source>
</evidence>
<feature type="binding site" evidence="8">
    <location>
        <position position="381"/>
    </location>
    <ligand>
        <name>[4Fe-4S] cluster</name>
        <dbReference type="ChEBI" id="CHEBI:49883"/>
        <label>1</label>
    </ligand>
</feature>